<gene>
    <name evidence="1" type="ORF">GDO81_007795</name>
</gene>
<keyword evidence="2" id="KW-1185">Reference proteome</keyword>
<proteinExistence type="predicted"/>
<organism evidence="1 2">
    <name type="scientific">Engystomops pustulosus</name>
    <name type="common">Tungara frog</name>
    <name type="synonym">Physalaemus pustulosus</name>
    <dbReference type="NCBI Taxonomy" id="76066"/>
    <lineage>
        <taxon>Eukaryota</taxon>
        <taxon>Metazoa</taxon>
        <taxon>Chordata</taxon>
        <taxon>Craniata</taxon>
        <taxon>Vertebrata</taxon>
        <taxon>Euteleostomi</taxon>
        <taxon>Amphibia</taxon>
        <taxon>Batrachia</taxon>
        <taxon>Anura</taxon>
        <taxon>Neobatrachia</taxon>
        <taxon>Hyloidea</taxon>
        <taxon>Leptodactylidae</taxon>
        <taxon>Leiuperinae</taxon>
        <taxon>Engystomops</taxon>
    </lineage>
</organism>
<evidence type="ECO:0000313" key="1">
    <source>
        <dbReference type="EMBL" id="KAG8581768.1"/>
    </source>
</evidence>
<accession>A0AAV7CBI2</accession>
<reference evidence="1" key="1">
    <citation type="thesis" date="2020" institute="ProQuest LLC" country="789 East Eisenhower Parkway, Ann Arbor, MI, USA">
        <title>Comparative Genomics and Chromosome Evolution.</title>
        <authorList>
            <person name="Mudd A.B."/>
        </authorList>
    </citation>
    <scope>NUCLEOTIDE SEQUENCE</scope>
    <source>
        <strain evidence="1">237g6f4</strain>
        <tissue evidence="1">Blood</tissue>
    </source>
</reference>
<sequence>MLLQLGWKFPWTSGCSSWVMVKQSKAIKYVTIVCKSWNVMLQNIPLKYCSSKLDFIKCYPNTAFQSHNQVISSKQCRKNKI</sequence>
<dbReference type="Proteomes" id="UP000824782">
    <property type="component" value="Unassembled WGS sequence"/>
</dbReference>
<dbReference type="EMBL" id="WNYA01000003">
    <property type="protein sequence ID" value="KAG8581768.1"/>
    <property type="molecule type" value="Genomic_DNA"/>
</dbReference>
<comment type="caution">
    <text evidence="1">The sequence shown here is derived from an EMBL/GenBank/DDBJ whole genome shotgun (WGS) entry which is preliminary data.</text>
</comment>
<protein>
    <submittedName>
        <fullName evidence="1">Uncharacterized protein</fullName>
    </submittedName>
</protein>
<name>A0AAV7CBI2_ENGPU</name>
<evidence type="ECO:0000313" key="2">
    <source>
        <dbReference type="Proteomes" id="UP000824782"/>
    </source>
</evidence>
<dbReference type="AlphaFoldDB" id="A0AAV7CBI2"/>